<keyword evidence="1" id="KW-1133">Transmembrane helix</keyword>
<evidence type="ECO:0000313" key="3">
    <source>
        <dbReference type="Proteomes" id="UP000188937"/>
    </source>
</evidence>
<protein>
    <submittedName>
        <fullName evidence="2">Uncharacterized protein</fullName>
    </submittedName>
</protein>
<keyword evidence="1" id="KW-0472">Membrane</keyword>
<evidence type="ECO:0000313" key="2">
    <source>
        <dbReference type="EMBL" id="AQS84841.1"/>
    </source>
</evidence>
<dbReference type="Proteomes" id="UP000188937">
    <property type="component" value="Chromosome"/>
</dbReference>
<sequence length="95" mass="11549">MNVFSKNIAYSLICLVLIYVSFYSFYVLMDLKKIECLIKITHLKKYKYIMVDGSVYFIFYFLEFLMYSLVILWLFFGYSLVILWLFFGYSLVFKI</sequence>
<dbReference type="EMBL" id="CP014692">
    <property type="protein sequence ID" value="AQS84841.1"/>
    <property type="molecule type" value="Genomic_DNA"/>
</dbReference>
<keyword evidence="3" id="KW-1185">Reference proteome</keyword>
<name>A0A1U9KGA6_ACEAC</name>
<dbReference type="KEGG" id="aace:A0U92_08680"/>
<proteinExistence type="predicted"/>
<feature type="transmembrane region" description="Helical" evidence="1">
    <location>
        <begin position="48"/>
        <end position="67"/>
    </location>
</feature>
<keyword evidence="1" id="KW-0812">Transmembrane</keyword>
<dbReference type="AlphaFoldDB" id="A0A1U9KGA6"/>
<reference evidence="2 3" key="1">
    <citation type="submission" date="2016-03" db="EMBL/GenBank/DDBJ databases">
        <title>Acetic acid bacteria sequencing.</title>
        <authorList>
            <person name="Brandt J."/>
            <person name="Jakob F."/>
            <person name="Vogel R.F."/>
        </authorList>
    </citation>
    <scope>NUCLEOTIDE SEQUENCE [LARGE SCALE GENOMIC DNA]</scope>
    <source>
        <strain evidence="2 3">TMW2.1153</strain>
    </source>
</reference>
<accession>A0A1U9KGA6</accession>
<organism evidence="2 3">
    <name type="scientific">Acetobacter aceti</name>
    <dbReference type="NCBI Taxonomy" id="435"/>
    <lineage>
        <taxon>Bacteria</taxon>
        <taxon>Pseudomonadati</taxon>
        <taxon>Pseudomonadota</taxon>
        <taxon>Alphaproteobacteria</taxon>
        <taxon>Acetobacterales</taxon>
        <taxon>Acetobacteraceae</taxon>
        <taxon>Acetobacter</taxon>
        <taxon>Acetobacter subgen. Acetobacter</taxon>
    </lineage>
</organism>
<gene>
    <name evidence="2" type="ORF">A0U92_08680</name>
</gene>
<evidence type="ECO:0000256" key="1">
    <source>
        <dbReference type="SAM" id="Phobius"/>
    </source>
</evidence>
<feature type="transmembrane region" description="Helical" evidence="1">
    <location>
        <begin position="7"/>
        <end position="28"/>
    </location>
</feature>
<feature type="transmembrane region" description="Helical" evidence="1">
    <location>
        <begin position="73"/>
        <end position="93"/>
    </location>
</feature>